<keyword evidence="2" id="KW-1185">Reference proteome</keyword>
<proteinExistence type="predicted"/>
<dbReference type="RefSeq" id="XP_024578876.1">
    <property type="nucleotide sequence ID" value="XM_024728395.1"/>
</dbReference>
<reference evidence="2" key="1">
    <citation type="submission" date="2014-09" db="EMBL/GenBank/DDBJ databases">
        <authorList>
            <person name="Sharma Rahul"/>
            <person name="Thines Marco"/>
        </authorList>
    </citation>
    <scope>NUCLEOTIDE SEQUENCE [LARGE SCALE GENOMIC DNA]</scope>
</reference>
<evidence type="ECO:0000313" key="1">
    <source>
        <dbReference type="EMBL" id="CEG42507.1"/>
    </source>
</evidence>
<organism evidence="1 2">
    <name type="scientific">Plasmopara halstedii</name>
    <name type="common">Downy mildew of sunflower</name>
    <dbReference type="NCBI Taxonomy" id="4781"/>
    <lineage>
        <taxon>Eukaryota</taxon>
        <taxon>Sar</taxon>
        <taxon>Stramenopiles</taxon>
        <taxon>Oomycota</taxon>
        <taxon>Peronosporomycetes</taxon>
        <taxon>Peronosporales</taxon>
        <taxon>Peronosporaceae</taxon>
        <taxon>Plasmopara</taxon>
    </lineage>
</organism>
<accession>A0A0N7L5V2</accession>
<sequence>MTRKINDLTDRRLLCLSYCSKLNSDLSLMETGYGLAIGRLTDVQLDGIMAVGDVVHKTI</sequence>
<dbReference type="EMBL" id="CCYD01000645">
    <property type="protein sequence ID" value="CEG42507.1"/>
    <property type="molecule type" value="Genomic_DNA"/>
</dbReference>
<dbReference type="Proteomes" id="UP000054928">
    <property type="component" value="Unassembled WGS sequence"/>
</dbReference>
<evidence type="ECO:0000313" key="2">
    <source>
        <dbReference type="Proteomes" id="UP000054928"/>
    </source>
</evidence>
<protein>
    <submittedName>
        <fullName evidence="1">Uncharacterized protein</fullName>
    </submittedName>
</protein>
<dbReference type="AlphaFoldDB" id="A0A0N7L5V2"/>
<name>A0A0N7L5V2_PLAHL</name>
<dbReference type="GeneID" id="36407831"/>